<dbReference type="NCBIfam" id="TIGR03025">
    <property type="entry name" value="EPS_sugtrans"/>
    <property type="match status" value="1"/>
</dbReference>
<sequence length="457" mass="49412">MALIDRPRAGTPAAAERPATGGLPPLLLAVDVACAAAVLAASGPRAAGVGIFTAALVASCALLGLYRARLGLALLDDLPFLLTAAVGSLGLSTVLDVLLDAVSVDGTLVLVLGAQTALVVAARAVAYAVVRRGRRSGRMAQRALIVGCGGLGAQLAGILGRHEHGLRPVGFIDDDPRLDAAQRPLPVLGRLADLARVAREQGVGVVVVGWSNAPEPVILDVLRGCHRLDVEIYTVPRFWQVQSTHRLVEVLDGVPLVRLRRSAFRATTWPLKRVVDVTASAAGLLLLGPLLLCCALAVRWEGGPGVLFRQERIGLDGRRFQLLKFRSMSPGTGEADTRWTIADDERVGRVGRWMRALSLDELPQLWNVLRGDMSLVGPRPERPYFVERFSRDHDEYLWRHRVPCGITGWAQVHGLRGDTSIGERARFDNYYIENWSLWLDVKILLRTVVQVLTAAGA</sequence>
<keyword evidence="3" id="KW-0808">Transferase</keyword>
<comment type="similarity">
    <text evidence="2">Belongs to the bacterial sugar transferase family.</text>
</comment>
<dbReference type="EMBL" id="BAABIL010000122">
    <property type="protein sequence ID" value="GAA4969851.1"/>
    <property type="molecule type" value="Genomic_DNA"/>
</dbReference>
<keyword evidence="4 7" id="KW-0812">Transmembrane</keyword>
<dbReference type="InterPro" id="IPR003362">
    <property type="entry name" value="Bact_transf"/>
</dbReference>
<feature type="transmembrane region" description="Helical" evidence="7">
    <location>
        <begin position="21"/>
        <end position="41"/>
    </location>
</feature>
<evidence type="ECO:0000313" key="9">
    <source>
        <dbReference type="EMBL" id="GAA4969851.1"/>
    </source>
</evidence>
<protein>
    <submittedName>
        <fullName evidence="9">Exopolysaccharide biosynthesis polyprenyl glycosylphosphotransferase</fullName>
    </submittedName>
</protein>
<gene>
    <name evidence="9" type="ORF">GCM10023225_10040</name>
</gene>
<name>A0ABP9HFV9_9ACTN</name>
<reference evidence="10" key="1">
    <citation type="journal article" date="2019" name="Int. J. Syst. Evol. Microbiol.">
        <title>The Global Catalogue of Microorganisms (GCM) 10K type strain sequencing project: providing services to taxonomists for standard genome sequencing and annotation.</title>
        <authorList>
            <consortium name="The Broad Institute Genomics Platform"/>
            <consortium name="The Broad Institute Genome Sequencing Center for Infectious Disease"/>
            <person name="Wu L."/>
            <person name="Ma J."/>
        </authorList>
    </citation>
    <scope>NUCLEOTIDE SEQUENCE [LARGE SCALE GENOMIC DNA]</scope>
    <source>
        <strain evidence="10">JCM 18126</strain>
    </source>
</reference>
<evidence type="ECO:0000256" key="1">
    <source>
        <dbReference type="ARBA" id="ARBA00004141"/>
    </source>
</evidence>
<proteinExistence type="inferred from homology"/>
<dbReference type="InterPro" id="IPR036291">
    <property type="entry name" value="NAD(P)-bd_dom_sf"/>
</dbReference>
<keyword evidence="6 7" id="KW-0472">Membrane</keyword>
<evidence type="ECO:0000256" key="5">
    <source>
        <dbReference type="ARBA" id="ARBA00022989"/>
    </source>
</evidence>
<feature type="transmembrane region" description="Helical" evidence="7">
    <location>
        <begin position="78"/>
        <end position="95"/>
    </location>
</feature>
<evidence type="ECO:0000259" key="8">
    <source>
        <dbReference type="Pfam" id="PF02397"/>
    </source>
</evidence>
<evidence type="ECO:0000256" key="6">
    <source>
        <dbReference type="ARBA" id="ARBA00023136"/>
    </source>
</evidence>
<evidence type="ECO:0000313" key="10">
    <source>
        <dbReference type="Proteomes" id="UP001501195"/>
    </source>
</evidence>
<dbReference type="RefSeq" id="WP_345711283.1">
    <property type="nucleotide sequence ID" value="NZ_BAABIL010000122.1"/>
</dbReference>
<evidence type="ECO:0000256" key="2">
    <source>
        <dbReference type="ARBA" id="ARBA00006464"/>
    </source>
</evidence>
<evidence type="ECO:0000256" key="4">
    <source>
        <dbReference type="ARBA" id="ARBA00022692"/>
    </source>
</evidence>
<feature type="domain" description="Bacterial sugar transferase" evidence="8">
    <location>
        <begin position="272"/>
        <end position="452"/>
    </location>
</feature>
<dbReference type="Proteomes" id="UP001501195">
    <property type="component" value="Unassembled WGS sequence"/>
</dbReference>
<feature type="transmembrane region" description="Helical" evidence="7">
    <location>
        <begin position="47"/>
        <end position="66"/>
    </location>
</feature>
<dbReference type="Pfam" id="PF02397">
    <property type="entry name" value="Bac_transf"/>
    <property type="match status" value="1"/>
</dbReference>
<dbReference type="InterPro" id="IPR017475">
    <property type="entry name" value="EPS_sugar_tfrase"/>
</dbReference>
<feature type="transmembrane region" description="Helical" evidence="7">
    <location>
        <begin position="107"/>
        <end position="130"/>
    </location>
</feature>
<dbReference type="SUPFAM" id="SSF51735">
    <property type="entry name" value="NAD(P)-binding Rossmann-fold domains"/>
    <property type="match status" value="1"/>
</dbReference>
<evidence type="ECO:0000256" key="7">
    <source>
        <dbReference type="SAM" id="Phobius"/>
    </source>
</evidence>
<feature type="transmembrane region" description="Helical" evidence="7">
    <location>
        <begin position="142"/>
        <end position="160"/>
    </location>
</feature>
<keyword evidence="10" id="KW-1185">Reference proteome</keyword>
<keyword evidence="5 7" id="KW-1133">Transmembrane helix</keyword>
<comment type="caution">
    <text evidence="9">The sequence shown here is derived from an EMBL/GenBank/DDBJ whole genome shotgun (WGS) entry which is preliminary data.</text>
</comment>
<dbReference type="Gene3D" id="3.40.50.720">
    <property type="entry name" value="NAD(P)-binding Rossmann-like Domain"/>
    <property type="match status" value="1"/>
</dbReference>
<dbReference type="PANTHER" id="PTHR30576">
    <property type="entry name" value="COLANIC BIOSYNTHESIS UDP-GLUCOSE LIPID CARRIER TRANSFERASE"/>
    <property type="match status" value="1"/>
</dbReference>
<evidence type="ECO:0000256" key="3">
    <source>
        <dbReference type="ARBA" id="ARBA00022679"/>
    </source>
</evidence>
<accession>A0ABP9HFV9</accession>
<dbReference type="Pfam" id="PF13727">
    <property type="entry name" value="CoA_binding_3"/>
    <property type="match status" value="1"/>
</dbReference>
<dbReference type="PANTHER" id="PTHR30576:SF0">
    <property type="entry name" value="UNDECAPRENYL-PHOSPHATE N-ACETYLGALACTOSAMINYL 1-PHOSPHATE TRANSFERASE-RELATED"/>
    <property type="match status" value="1"/>
</dbReference>
<comment type="subcellular location">
    <subcellularLocation>
        <location evidence="1">Membrane</location>
        <topology evidence="1">Multi-pass membrane protein</topology>
    </subcellularLocation>
</comment>
<organism evidence="9 10">
    <name type="scientific">Kineococcus glutinatus</name>
    <dbReference type="NCBI Taxonomy" id="1070872"/>
    <lineage>
        <taxon>Bacteria</taxon>
        <taxon>Bacillati</taxon>
        <taxon>Actinomycetota</taxon>
        <taxon>Actinomycetes</taxon>
        <taxon>Kineosporiales</taxon>
        <taxon>Kineosporiaceae</taxon>
        <taxon>Kineococcus</taxon>
    </lineage>
</organism>